<evidence type="ECO:0000313" key="4">
    <source>
        <dbReference type="Proteomes" id="UP000290289"/>
    </source>
</evidence>
<dbReference type="Proteomes" id="UP000290289">
    <property type="component" value="Chromosome 15"/>
</dbReference>
<keyword evidence="2" id="KW-1133">Transmembrane helix</keyword>
<reference evidence="3 4" key="1">
    <citation type="submission" date="2018-10" db="EMBL/GenBank/DDBJ databases">
        <title>A high-quality apple genome assembly.</title>
        <authorList>
            <person name="Hu J."/>
        </authorList>
    </citation>
    <scope>NUCLEOTIDE SEQUENCE [LARGE SCALE GENOMIC DNA]</scope>
    <source>
        <strain evidence="4">cv. HFTH1</strain>
        <tissue evidence="3">Young leaf</tissue>
    </source>
</reference>
<organism evidence="3 4">
    <name type="scientific">Malus domestica</name>
    <name type="common">Apple</name>
    <name type="synonym">Pyrus malus</name>
    <dbReference type="NCBI Taxonomy" id="3750"/>
    <lineage>
        <taxon>Eukaryota</taxon>
        <taxon>Viridiplantae</taxon>
        <taxon>Streptophyta</taxon>
        <taxon>Embryophyta</taxon>
        <taxon>Tracheophyta</taxon>
        <taxon>Spermatophyta</taxon>
        <taxon>Magnoliopsida</taxon>
        <taxon>eudicotyledons</taxon>
        <taxon>Gunneridae</taxon>
        <taxon>Pentapetalae</taxon>
        <taxon>rosids</taxon>
        <taxon>fabids</taxon>
        <taxon>Rosales</taxon>
        <taxon>Rosaceae</taxon>
        <taxon>Amygdaloideae</taxon>
        <taxon>Maleae</taxon>
        <taxon>Malus</taxon>
    </lineage>
</organism>
<keyword evidence="2" id="KW-0812">Transmembrane</keyword>
<accession>A0A498HVP1</accession>
<dbReference type="GO" id="GO:0005886">
    <property type="term" value="C:plasma membrane"/>
    <property type="evidence" value="ECO:0007669"/>
    <property type="project" value="TreeGrafter"/>
</dbReference>
<evidence type="ECO:0000256" key="2">
    <source>
        <dbReference type="SAM" id="Phobius"/>
    </source>
</evidence>
<dbReference type="EMBL" id="RDQH01000341">
    <property type="protein sequence ID" value="RXH73577.1"/>
    <property type="molecule type" value="Genomic_DNA"/>
</dbReference>
<proteinExistence type="predicted"/>
<keyword evidence="4" id="KW-1185">Reference proteome</keyword>
<keyword evidence="1" id="KW-0460">Magnesium</keyword>
<evidence type="ECO:0000313" key="3">
    <source>
        <dbReference type="EMBL" id="RXH73577.1"/>
    </source>
</evidence>
<gene>
    <name evidence="3" type="ORF">DVH24_016399</name>
</gene>
<sequence>MGESEHVEINGGQNPSLYSGTKVVDGYGQMLLPSVGMNSTWGQMMSLISRDTSDRQKPLQERLSKLTLLMAKIGLGVAFMVFKVLVAHYFMGNAKNESEFGKFEGSKMKIDDVVNAVVDMVAVAVIVVVIAILESFPFAVTLTLTYSMKRMIAEQDLVRRLPACETMGCATVTKLAH</sequence>
<feature type="transmembrane region" description="Helical" evidence="2">
    <location>
        <begin position="66"/>
        <end position="91"/>
    </location>
</feature>
<dbReference type="AlphaFoldDB" id="A0A498HVP1"/>
<protein>
    <submittedName>
        <fullName evidence="3">Uncharacterized protein</fullName>
    </submittedName>
</protein>
<dbReference type="SUPFAM" id="SSF81665">
    <property type="entry name" value="Calcium ATPase, transmembrane domain M"/>
    <property type="match status" value="1"/>
</dbReference>
<dbReference type="PANTHER" id="PTHR24093">
    <property type="entry name" value="CATION TRANSPORTING ATPASE"/>
    <property type="match status" value="1"/>
</dbReference>
<comment type="caution">
    <text evidence="3">The sequence shown here is derived from an EMBL/GenBank/DDBJ whole genome shotgun (WGS) entry which is preliminary data.</text>
</comment>
<dbReference type="InterPro" id="IPR023298">
    <property type="entry name" value="ATPase_P-typ_TM_dom_sf"/>
</dbReference>
<dbReference type="Gene3D" id="1.20.1110.10">
    <property type="entry name" value="Calcium-transporting ATPase, transmembrane domain"/>
    <property type="match status" value="1"/>
</dbReference>
<dbReference type="GO" id="GO:0005388">
    <property type="term" value="F:P-type calcium transporter activity"/>
    <property type="evidence" value="ECO:0007669"/>
    <property type="project" value="TreeGrafter"/>
</dbReference>
<keyword evidence="2" id="KW-0472">Membrane</keyword>
<name>A0A498HVP1_MALDO</name>
<feature type="transmembrane region" description="Helical" evidence="2">
    <location>
        <begin position="121"/>
        <end position="144"/>
    </location>
</feature>
<dbReference type="STRING" id="3750.A0A498HVP1"/>
<dbReference type="PANTHER" id="PTHR24093:SF434">
    <property type="entry name" value="CALCIUM-TRANSPORTING ATPASE 13, PLASMA MEMBRANE-TYPE-RELATED"/>
    <property type="match status" value="1"/>
</dbReference>
<evidence type="ECO:0000256" key="1">
    <source>
        <dbReference type="ARBA" id="ARBA00022842"/>
    </source>
</evidence>